<evidence type="ECO:0000256" key="2">
    <source>
        <dbReference type="ARBA" id="ARBA00022670"/>
    </source>
</evidence>
<protein>
    <recommendedName>
        <fullName evidence="7">NlpC/P60 domain-containing protein</fullName>
    </recommendedName>
</protein>
<evidence type="ECO:0000256" key="5">
    <source>
        <dbReference type="SAM" id="MobiDB-lite"/>
    </source>
</evidence>
<dbReference type="EMBL" id="MN577574">
    <property type="protein sequence ID" value="QGT51532.1"/>
    <property type="molecule type" value="Genomic_DNA"/>
</dbReference>
<dbReference type="PANTHER" id="PTHR47053:SF1">
    <property type="entry name" value="MUREIN DD-ENDOPEPTIDASE MEPH-RELATED"/>
    <property type="match status" value="1"/>
</dbReference>
<dbReference type="PROSITE" id="PS51935">
    <property type="entry name" value="NLPC_P60"/>
    <property type="match status" value="1"/>
</dbReference>
<feature type="chain" id="PRO_5025059682" description="NlpC/P60 domain-containing protein" evidence="6">
    <location>
        <begin position="24"/>
        <end position="363"/>
    </location>
</feature>
<evidence type="ECO:0000256" key="6">
    <source>
        <dbReference type="SAM" id="SignalP"/>
    </source>
</evidence>
<dbReference type="AlphaFoldDB" id="A0A650EPY6"/>
<dbReference type="InterPro" id="IPR000064">
    <property type="entry name" value="NLP_P60_dom"/>
</dbReference>
<dbReference type="GO" id="GO:0008234">
    <property type="term" value="F:cysteine-type peptidase activity"/>
    <property type="evidence" value="ECO:0007669"/>
    <property type="project" value="UniProtKB-KW"/>
</dbReference>
<reference evidence="8" key="1">
    <citation type="journal article" date="2020" name="J. ISSAAS">
        <title>Lactobacilli and other gastrointestinal microbiota of Peromyscus leucopus, reservoir host for agents of Lyme disease and other zoonoses in North America.</title>
        <authorList>
            <person name="Milovic A."/>
            <person name="Bassam K."/>
            <person name="Shao H."/>
            <person name="Chatzistamou I."/>
            <person name="Tufts D.M."/>
            <person name="Diuk-Wasser M."/>
            <person name="Barbour A.G."/>
        </authorList>
    </citation>
    <scope>NUCLEOTIDE SEQUENCE</scope>
    <source>
        <strain evidence="8">LL50</strain>
    </source>
</reference>
<dbReference type="GO" id="GO:0006508">
    <property type="term" value="P:proteolysis"/>
    <property type="evidence" value="ECO:0007669"/>
    <property type="project" value="UniProtKB-KW"/>
</dbReference>
<sequence length="363" mass="40409">MKKAKKLLMLLIFPLIYVWHCTAQEMSKENARQIRARVASYAKQYIGCPYQTGAIGPDAFDCSGLVYTVMREAAGIQMPRSVRALYSTAKTVPLSQIEEGDLVFFKTTGDGSISHVGIYIGRNQFIHAASDGANNGVIISSLKERYYANCYASAGRVLPASGEKVNETYVDDTKEKEESEKPKVAAGRSAEAESSSKKSNVLFDATLFCDWNIWFPRSADFNWHGIALDTNIRYAGWKLQPGLGTIFRYNHGTHNFQIPIVLSLTFKDYIKFYLGPVINCGMPKLTTSDEKIKGWPFPGIIGVSFQTPTIKVGKVEIALVQDLDYTFYTKRDRSAISAREHVGTGFVFSTGIRVILPLSNFLK</sequence>
<dbReference type="PANTHER" id="PTHR47053">
    <property type="entry name" value="MUREIN DD-ENDOPEPTIDASE MEPH-RELATED"/>
    <property type="match status" value="1"/>
</dbReference>
<keyword evidence="4" id="KW-0788">Thiol protease</keyword>
<evidence type="ECO:0000256" key="4">
    <source>
        <dbReference type="ARBA" id="ARBA00022807"/>
    </source>
</evidence>
<dbReference type="InterPro" id="IPR051202">
    <property type="entry name" value="Peptidase_C40"/>
</dbReference>
<evidence type="ECO:0000259" key="7">
    <source>
        <dbReference type="PROSITE" id="PS51935"/>
    </source>
</evidence>
<feature type="region of interest" description="Disordered" evidence="5">
    <location>
        <begin position="168"/>
        <end position="191"/>
    </location>
</feature>
<keyword evidence="2" id="KW-0645">Protease</keyword>
<comment type="similarity">
    <text evidence="1">Belongs to the peptidase C40 family.</text>
</comment>
<dbReference type="SUPFAM" id="SSF54001">
    <property type="entry name" value="Cysteine proteinases"/>
    <property type="match status" value="1"/>
</dbReference>
<name>A0A650EPY6_9SPIO</name>
<keyword evidence="6" id="KW-0732">Signal</keyword>
<dbReference type="Gene3D" id="3.90.1720.10">
    <property type="entry name" value="endopeptidase domain like (from Nostoc punctiforme)"/>
    <property type="match status" value="1"/>
</dbReference>
<organism evidence="8">
    <name type="scientific">uncultured Spirochaetaceae bacterium</name>
    <dbReference type="NCBI Taxonomy" id="201186"/>
    <lineage>
        <taxon>Bacteria</taxon>
        <taxon>Pseudomonadati</taxon>
        <taxon>Spirochaetota</taxon>
        <taxon>Spirochaetia</taxon>
        <taxon>Spirochaetales</taxon>
        <taxon>Spirochaetaceae</taxon>
        <taxon>environmental samples</taxon>
    </lineage>
</organism>
<evidence type="ECO:0000256" key="1">
    <source>
        <dbReference type="ARBA" id="ARBA00007074"/>
    </source>
</evidence>
<dbReference type="Pfam" id="PF00877">
    <property type="entry name" value="NLPC_P60"/>
    <property type="match status" value="1"/>
</dbReference>
<evidence type="ECO:0000256" key="3">
    <source>
        <dbReference type="ARBA" id="ARBA00022801"/>
    </source>
</evidence>
<gene>
    <name evidence="8" type="ORF">Unknown280_2240</name>
</gene>
<dbReference type="InterPro" id="IPR038765">
    <property type="entry name" value="Papain-like_cys_pep_sf"/>
</dbReference>
<proteinExistence type="inferred from homology"/>
<feature type="signal peptide" evidence="6">
    <location>
        <begin position="1"/>
        <end position="23"/>
    </location>
</feature>
<feature type="compositionally biased region" description="Basic and acidic residues" evidence="5">
    <location>
        <begin position="171"/>
        <end position="183"/>
    </location>
</feature>
<feature type="domain" description="NlpC/P60" evidence="7">
    <location>
        <begin position="32"/>
        <end position="158"/>
    </location>
</feature>
<evidence type="ECO:0000313" key="8">
    <source>
        <dbReference type="EMBL" id="QGT51532.1"/>
    </source>
</evidence>
<accession>A0A650EPY6</accession>
<keyword evidence="3" id="KW-0378">Hydrolase</keyword>